<sequence length="87" mass="9984">MENGVTAGCSRDTEAFWGVAVVQPCECVRQQPRSVIGCFLVMKSSRRSFRRLTSEEDTARTERTRTDTRRHTEGGTVRPRRDTHRVD</sequence>
<protein>
    <submittedName>
        <fullName evidence="2">Uncharacterized protein</fullName>
    </submittedName>
</protein>
<dbReference type="Proteomes" id="UP000693946">
    <property type="component" value="Linkage Group LG2"/>
</dbReference>
<name>A0AAV6RAL7_SOLSE</name>
<feature type="region of interest" description="Disordered" evidence="1">
    <location>
        <begin position="50"/>
        <end position="87"/>
    </location>
</feature>
<evidence type="ECO:0000313" key="3">
    <source>
        <dbReference type="Proteomes" id="UP000693946"/>
    </source>
</evidence>
<evidence type="ECO:0000256" key="1">
    <source>
        <dbReference type="SAM" id="MobiDB-lite"/>
    </source>
</evidence>
<reference evidence="2 3" key="1">
    <citation type="journal article" date="2021" name="Sci. Rep.">
        <title>Chromosome anchoring in Senegalese sole (Solea senegalensis) reveals sex-associated markers and genome rearrangements in flatfish.</title>
        <authorList>
            <person name="Guerrero-Cozar I."/>
            <person name="Gomez-Garrido J."/>
            <person name="Berbel C."/>
            <person name="Martinez-Blanch J.F."/>
            <person name="Alioto T."/>
            <person name="Claros M.G."/>
            <person name="Gagnaire P.A."/>
            <person name="Manchado M."/>
        </authorList>
    </citation>
    <scope>NUCLEOTIDE SEQUENCE [LARGE SCALE GENOMIC DNA]</scope>
    <source>
        <strain evidence="2">Sse05_10M</strain>
    </source>
</reference>
<proteinExistence type="predicted"/>
<accession>A0AAV6RAL7</accession>
<keyword evidence="3" id="KW-1185">Reference proteome</keyword>
<organism evidence="2 3">
    <name type="scientific">Solea senegalensis</name>
    <name type="common">Senegalese sole</name>
    <dbReference type="NCBI Taxonomy" id="28829"/>
    <lineage>
        <taxon>Eukaryota</taxon>
        <taxon>Metazoa</taxon>
        <taxon>Chordata</taxon>
        <taxon>Craniata</taxon>
        <taxon>Vertebrata</taxon>
        <taxon>Euteleostomi</taxon>
        <taxon>Actinopterygii</taxon>
        <taxon>Neopterygii</taxon>
        <taxon>Teleostei</taxon>
        <taxon>Neoteleostei</taxon>
        <taxon>Acanthomorphata</taxon>
        <taxon>Carangaria</taxon>
        <taxon>Pleuronectiformes</taxon>
        <taxon>Pleuronectoidei</taxon>
        <taxon>Soleidae</taxon>
        <taxon>Solea</taxon>
    </lineage>
</organism>
<gene>
    <name evidence="2" type="ORF">JOB18_013645</name>
</gene>
<dbReference type="EMBL" id="JAGKHQ010000012">
    <property type="protein sequence ID" value="KAG7502100.1"/>
    <property type="molecule type" value="Genomic_DNA"/>
</dbReference>
<dbReference type="AlphaFoldDB" id="A0AAV6RAL7"/>
<evidence type="ECO:0000313" key="2">
    <source>
        <dbReference type="EMBL" id="KAG7502100.1"/>
    </source>
</evidence>
<feature type="compositionally biased region" description="Basic and acidic residues" evidence="1">
    <location>
        <begin position="52"/>
        <end position="73"/>
    </location>
</feature>
<comment type="caution">
    <text evidence="2">The sequence shown here is derived from an EMBL/GenBank/DDBJ whole genome shotgun (WGS) entry which is preliminary data.</text>
</comment>